<dbReference type="SUPFAM" id="SSF47203">
    <property type="entry name" value="Acyl-CoA dehydrogenase C-terminal domain-like"/>
    <property type="match status" value="1"/>
</dbReference>
<gene>
    <name evidence="1" type="ORF">GCM10009811_17980</name>
</gene>
<protein>
    <submittedName>
        <fullName evidence="1">Acyl-CoA dehydrogenase</fullName>
    </submittedName>
</protein>
<reference evidence="1 2" key="1">
    <citation type="journal article" date="2019" name="Int. J. Syst. Evol. Microbiol.">
        <title>The Global Catalogue of Microorganisms (GCM) 10K type strain sequencing project: providing services to taxonomists for standard genome sequencing and annotation.</title>
        <authorList>
            <consortium name="The Broad Institute Genomics Platform"/>
            <consortium name="The Broad Institute Genome Sequencing Center for Infectious Disease"/>
            <person name="Wu L."/>
            <person name="Ma J."/>
        </authorList>
    </citation>
    <scope>NUCLEOTIDE SEQUENCE [LARGE SCALE GENOMIC DNA]</scope>
    <source>
        <strain evidence="1 2">JCM 15592</strain>
    </source>
</reference>
<name>A0ABN2LMA6_9MICO</name>
<dbReference type="Gene3D" id="1.20.140.10">
    <property type="entry name" value="Butyryl-CoA Dehydrogenase, subunit A, domain 3"/>
    <property type="match status" value="1"/>
</dbReference>
<accession>A0ABN2LMA6</accession>
<dbReference type="InterPro" id="IPR046373">
    <property type="entry name" value="Acyl-CoA_Oxase/DH_mid-dom_sf"/>
</dbReference>
<sequence length="331" mass="34709">MELEATIVTRARDLGRALAAEGDLADTFAFAEELSPCARELGSDSTAYLRTLMSLGAGDLSVARVVEPHLDALAILSQAGIAADGGVWGVYAAHGPGHRLEAVADGGRWSLSGTKPWCSLAGEIAHAVVTAHTSATTTRAFAVSLRHPGVTHPRQPWVPRGLSRIRSTTTQFAQVPAEAVGDDEWYLRRPGFAWGGIGVAAVWLGAAHALLQTLADSADRREPDQIALMHLGRADITVHAATLALGDAARAIDAGEATGRAGPVLADRVRSICAATLEKLVTITGHALGPAPLTADDEHARRIADATVYVRQHHAERDLARLGGALLDSRA</sequence>
<proteinExistence type="predicted"/>
<evidence type="ECO:0000313" key="2">
    <source>
        <dbReference type="Proteomes" id="UP001499938"/>
    </source>
</evidence>
<comment type="caution">
    <text evidence="1">The sequence shown here is derived from an EMBL/GenBank/DDBJ whole genome shotgun (WGS) entry which is preliminary data.</text>
</comment>
<dbReference type="RefSeq" id="WP_344083813.1">
    <property type="nucleotide sequence ID" value="NZ_BAAAPO010000026.1"/>
</dbReference>
<dbReference type="InterPro" id="IPR036250">
    <property type="entry name" value="AcylCo_DH-like_C"/>
</dbReference>
<dbReference type="Gene3D" id="2.40.110.10">
    <property type="entry name" value="Butyryl-CoA Dehydrogenase, subunit A, domain 2"/>
    <property type="match status" value="1"/>
</dbReference>
<dbReference type="InterPro" id="IPR009100">
    <property type="entry name" value="AcylCoA_DH/oxidase_NM_dom_sf"/>
</dbReference>
<organism evidence="1 2">
    <name type="scientific">Nostocoides veronense</name>
    <dbReference type="NCBI Taxonomy" id="330836"/>
    <lineage>
        <taxon>Bacteria</taxon>
        <taxon>Bacillati</taxon>
        <taxon>Actinomycetota</taxon>
        <taxon>Actinomycetes</taxon>
        <taxon>Micrococcales</taxon>
        <taxon>Intrasporangiaceae</taxon>
        <taxon>Nostocoides</taxon>
    </lineage>
</organism>
<evidence type="ECO:0000313" key="1">
    <source>
        <dbReference type="EMBL" id="GAA1793644.1"/>
    </source>
</evidence>
<dbReference type="SUPFAM" id="SSF56645">
    <property type="entry name" value="Acyl-CoA dehydrogenase NM domain-like"/>
    <property type="match status" value="1"/>
</dbReference>
<keyword evidence="2" id="KW-1185">Reference proteome</keyword>
<dbReference type="Proteomes" id="UP001499938">
    <property type="component" value="Unassembled WGS sequence"/>
</dbReference>
<dbReference type="EMBL" id="BAAAPO010000026">
    <property type="protein sequence ID" value="GAA1793644.1"/>
    <property type="molecule type" value="Genomic_DNA"/>
</dbReference>